<evidence type="ECO:0000256" key="1">
    <source>
        <dbReference type="ARBA" id="ARBA00007734"/>
    </source>
</evidence>
<dbReference type="Gene3D" id="1.10.530.10">
    <property type="match status" value="1"/>
</dbReference>
<dbReference type="CAZy" id="GH23">
    <property type="family name" value="Glycoside Hydrolase Family 23"/>
</dbReference>
<evidence type="ECO:0000256" key="2">
    <source>
        <dbReference type="ARBA" id="ARBA00009387"/>
    </source>
</evidence>
<evidence type="ECO:0000256" key="3">
    <source>
        <dbReference type="SAM" id="MobiDB-lite"/>
    </source>
</evidence>
<dbReference type="SUPFAM" id="SSF53955">
    <property type="entry name" value="Lysozyme-like"/>
    <property type="match status" value="1"/>
</dbReference>
<comment type="similarity">
    <text evidence="2">Belongs to the virb1 family.</text>
</comment>
<dbReference type="eggNOG" id="COG0741">
    <property type="taxonomic scope" value="Bacteria"/>
</dbReference>
<organism evidence="5 6">
    <name type="scientific">Beijerinckia indica subsp. indica (strain ATCC 9039 / DSM 1715 / NCIMB 8712)</name>
    <dbReference type="NCBI Taxonomy" id="395963"/>
    <lineage>
        <taxon>Bacteria</taxon>
        <taxon>Pseudomonadati</taxon>
        <taxon>Pseudomonadota</taxon>
        <taxon>Alphaproteobacteria</taxon>
        <taxon>Hyphomicrobiales</taxon>
        <taxon>Beijerinckiaceae</taxon>
        <taxon>Beijerinckia</taxon>
    </lineage>
</organism>
<dbReference type="PANTHER" id="PTHR37423">
    <property type="entry name" value="SOLUBLE LYTIC MUREIN TRANSGLYCOSYLASE-RELATED"/>
    <property type="match status" value="1"/>
</dbReference>
<keyword evidence="6" id="KW-1185">Reference proteome</keyword>
<dbReference type="KEGG" id="bid:Bind_1465"/>
<dbReference type="InterPro" id="IPR008258">
    <property type="entry name" value="Transglycosylase_SLT_dom_1"/>
</dbReference>
<sequence length="294" mass="31546">MRRSLAFLKPPLSSRFRSYASIAGKKSHESPLPLILCSSLGSDSYKPFIILIVTMVLMAPMPGRAAANLPIEGPIPSAKPPQASAPTPTGSQTDDRKEGTLPAAAKPYQALILSEARKNGLPPEIADAVVAIESGYDPSVIGGVGEIGLMQVRPETAAMLGFRGSTMELARPEVNLRYGALYLGRAWQLANGDLCRALMKYRAGHGEEIMTPLSQSYCQRAKAHLAARGSPYGTGTAPALLPAFAASRPAIVSHWRPGRIRTAAVSRSFWAAHEARVRAITARIEARWKRLAAR</sequence>
<dbReference type="HOGENOM" id="CLU_080423_1_0_5"/>
<name>B2IKR3_BEII9</name>
<evidence type="ECO:0000313" key="5">
    <source>
        <dbReference type="EMBL" id="ACB95102.1"/>
    </source>
</evidence>
<feature type="region of interest" description="Disordered" evidence="3">
    <location>
        <begin position="70"/>
        <end position="99"/>
    </location>
</feature>
<dbReference type="PANTHER" id="PTHR37423:SF2">
    <property type="entry name" value="MEMBRANE-BOUND LYTIC MUREIN TRANSGLYCOSYLASE C"/>
    <property type="match status" value="1"/>
</dbReference>
<dbReference type="EMBL" id="CP001016">
    <property type="protein sequence ID" value="ACB95102.1"/>
    <property type="molecule type" value="Genomic_DNA"/>
</dbReference>
<gene>
    <name evidence="5" type="ordered locus">Bind_1465</name>
</gene>
<reference evidence="5 6" key="2">
    <citation type="journal article" date="2010" name="J. Bacteriol.">
        <title>Complete genome sequence of Beijerinckia indica subsp. indica.</title>
        <authorList>
            <person name="Tamas I."/>
            <person name="Dedysh S.N."/>
            <person name="Liesack W."/>
            <person name="Stott M.B."/>
            <person name="Alam M."/>
            <person name="Murrell J.C."/>
            <person name="Dunfield P.F."/>
        </authorList>
    </citation>
    <scope>NUCLEOTIDE SEQUENCE [LARGE SCALE GENOMIC DNA]</scope>
    <source>
        <strain evidence="6">ATCC 9039 / DSM 1715 / NCIMB 8712</strain>
    </source>
</reference>
<comment type="similarity">
    <text evidence="1">Belongs to the transglycosylase Slt family.</text>
</comment>
<feature type="domain" description="Transglycosylase SLT" evidence="4">
    <location>
        <begin position="112"/>
        <end position="207"/>
    </location>
</feature>
<protein>
    <submittedName>
        <fullName evidence="5">Lytic transglycosylase catalytic</fullName>
    </submittedName>
</protein>
<dbReference type="STRING" id="395963.Bind_1465"/>
<dbReference type="AlphaFoldDB" id="B2IKR3"/>
<proteinExistence type="inferred from homology"/>
<dbReference type="Proteomes" id="UP000001695">
    <property type="component" value="Chromosome"/>
</dbReference>
<reference evidence="6" key="1">
    <citation type="submission" date="2008-03" db="EMBL/GenBank/DDBJ databases">
        <title>Complete sequence of chromosome of Beijerinckia indica subsp. indica ATCC 9039.</title>
        <authorList>
            <consortium name="US DOE Joint Genome Institute"/>
            <person name="Copeland A."/>
            <person name="Lucas S."/>
            <person name="Lapidus A."/>
            <person name="Glavina del Rio T."/>
            <person name="Dalin E."/>
            <person name="Tice H."/>
            <person name="Bruce D."/>
            <person name="Goodwin L."/>
            <person name="Pitluck S."/>
            <person name="LaButti K."/>
            <person name="Schmutz J."/>
            <person name="Larimer F."/>
            <person name="Land M."/>
            <person name="Hauser L."/>
            <person name="Kyrpides N."/>
            <person name="Mikhailova N."/>
            <person name="Dunfield P.F."/>
            <person name="Dedysh S.N."/>
            <person name="Liesack W."/>
            <person name="Saw J.H."/>
            <person name="Alam M."/>
            <person name="Chen Y."/>
            <person name="Murrell J.C."/>
            <person name="Richardson P."/>
        </authorList>
    </citation>
    <scope>NUCLEOTIDE SEQUENCE [LARGE SCALE GENOMIC DNA]</scope>
    <source>
        <strain evidence="6">ATCC 9039 / DSM 1715 / NCIMB 8712</strain>
    </source>
</reference>
<dbReference type="Pfam" id="PF01464">
    <property type="entry name" value="SLT"/>
    <property type="match status" value="1"/>
</dbReference>
<accession>B2IKR3</accession>
<dbReference type="InterPro" id="IPR023346">
    <property type="entry name" value="Lysozyme-like_dom_sf"/>
</dbReference>
<evidence type="ECO:0000259" key="4">
    <source>
        <dbReference type="Pfam" id="PF01464"/>
    </source>
</evidence>
<evidence type="ECO:0000313" key="6">
    <source>
        <dbReference type="Proteomes" id="UP000001695"/>
    </source>
</evidence>
<dbReference type="RefSeq" id="WP_012384459.1">
    <property type="nucleotide sequence ID" value="NC_010581.1"/>
</dbReference>